<evidence type="ECO:0000256" key="2">
    <source>
        <dbReference type="ARBA" id="ARBA00004514"/>
    </source>
</evidence>
<dbReference type="RefSeq" id="XP_014502955.2">
    <property type="nucleotide sequence ID" value="XM_014647469.2"/>
</dbReference>
<evidence type="ECO:0000256" key="6">
    <source>
        <dbReference type="ARBA" id="ARBA00034482"/>
    </source>
</evidence>
<protein>
    <submittedName>
        <fullName evidence="9">Uncharacterized protein LOC106763264</fullName>
    </submittedName>
</protein>
<dbReference type="GO" id="GO:0072659">
    <property type="term" value="P:protein localization to plasma membrane"/>
    <property type="evidence" value="ECO:0007669"/>
    <property type="project" value="TreeGrafter"/>
</dbReference>
<keyword evidence="4" id="KW-0963">Cytoplasm</keyword>
<dbReference type="GO" id="GO:0005829">
    <property type="term" value="C:cytosol"/>
    <property type="evidence" value="ECO:0007669"/>
    <property type="project" value="UniProtKB-SubCell"/>
</dbReference>
<dbReference type="GO" id="GO:0005886">
    <property type="term" value="C:plasma membrane"/>
    <property type="evidence" value="ECO:0007669"/>
    <property type="project" value="UniProtKB-SubCell"/>
</dbReference>
<feature type="compositionally biased region" description="Low complexity" evidence="7">
    <location>
        <begin position="52"/>
        <end position="67"/>
    </location>
</feature>
<keyword evidence="3" id="KW-1003">Cell membrane</keyword>
<keyword evidence="8" id="KW-1185">Reference proteome</keyword>
<reference evidence="9" key="2">
    <citation type="submission" date="2025-08" db="UniProtKB">
        <authorList>
            <consortium name="RefSeq"/>
        </authorList>
    </citation>
    <scope>IDENTIFICATION</scope>
    <source>
        <tissue evidence="9">Leaf</tissue>
    </source>
</reference>
<dbReference type="GO" id="GO:0046854">
    <property type="term" value="P:phosphatidylinositol phosphate biosynthetic process"/>
    <property type="evidence" value="ECO:0007669"/>
    <property type="project" value="TreeGrafter"/>
</dbReference>
<reference evidence="8" key="1">
    <citation type="journal article" date="2014" name="Nat. Commun.">
        <title>Genome sequence of mungbean and insights into evolution within Vigna species.</title>
        <authorList>
            <person name="Kang Y.J."/>
            <person name="Kim S.K."/>
            <person name="Kim M.Y."/>
            <person name="Lestari P."/>
            <person name="Kim K.H."/>
            <person name="Ha B.K."/>
            <person name="Jun T.H."/>
            <person name="Hwang W.J."/>
            <person name="Lee T."/>
            <person name="Lee J."/>
            <person name="Shim S."/>
            <person name="Yoon M.Y."/>
            <person name="Jang Y.E."/>
            <person name="Han K.S."/>
            <person name="Taeprayoon P."/>
            <person name="Yoon N."/>
            <person name="Somta P."/>
            <person name="Tanya P."/>
            <person name="Kim K.S."/>
            <person name="Gwag J.G."/>
            <person name="Moon J.K."/>
            <person name="Lee Y.H."/>
            <person name="Park B.S."/>
            <person name="Bombarely A."/>
            <person name="Doyle J.J."/>
            <person name="Jackson S.A."/>
            <person name="Schafleitner R."/>
            <person name="Srinives P."/>
            <person name="Varshney R.K."/>
            <person name="Lee S.H."/>
        </authorList>
    </citation>
    <scope>NUCLEOTIDE SEQUENCE [LARGE SCALE GENOMIC DNA]</scope>
    <source>
        <strain evidence="8">cv. VC1973A</strain>
    </source>
</reference>
<evidence type="ECO:0000256" key="1">
    <source>
        <dbReference type="ARBA" id="ARBA00004236"/>
    </source>
</evidence>
<accession>A0A1S3UAA2</accession>
<evidence type="ECO:0000256" key="4">
    <source>
        <dbReference type="ARBA" id="ARBA00022490"/>
    </source>
</evidence>
<dbReference type="Pfam" id="PF09790">
    <property type="entry name" value="Hyccin"/>
    <property type="match status" value="1"/>
</dbReference>
<dbReference type="AlphaFoldDB" id="A0A1S3UAA2"/>
<feature type="region of interest" description="Disordered" evidence="7">
    <location>
        <begin position="196"/>
        <end position="219"/>
    </location>
</feature>
<evidence type="ECO:0000313" key="8">
    <source>
        <dbReference type="Proteomes" id="UP000087766"/>
    </source>
</evidence>
<evidence type="ECO:0000256" key="5">
    <source>
        <dbReference type="ARBA" id="ARBA00023136"/>
    </source>
</evidence>
<proteinExistence type="inferred from homology"/>
<gene>
    <name evidence="9" type="primary">LOC106763264</name>
</gene>
<name>A0A1S3UAA2_VIGRR</name>
<comment type="subcellular location">
    <subcellularLocation>
        <location evidence="1">Cell membrane</location>
    </subcellularLocation>
    <subcellularLocation>
        <location evidence="2">Cytoplasm</location>
        <location evidence="2">Cytosol</location>
    </subcellularLocation>
</comment>
<feature type="region of interest" description="Disordered" evidence="7">
    <location>
        <begin position="29"/>
        <end position="67"/>
    </location>
</feature>
<dbReference type="STRING" id="3916.A0A1S3UAA2"/>
<dbReference type="OrthoDB" id="18937at2759"/>
<sequence length="404" mass="44209">MLLTYFVAKHKILFWLLPLRFSISHTHNNSSLNTKLRNPLSITPHTMSGDEATTPSATPKPSATAADSPLKLKTAVEALSSIVPSLSKLTPASLPTSPDLYPQISALLRQPNSGAGDNNLCRWLYDSFQSGVGDLQLLVLRFIPIIAGVYLSRVADRKPQAGFEAVLLAVYAHETTSRAGKPVSITIPDLTQPSVYHEGSVKTSGKGTGTPNSAATEPETAVVSPALEPHGTVRSTRRARIVGVALELFYAKIGQMPVSSKIDFCEFCKVWAGQDGEMYKEFEEGGEKTEEEEEGKKEEEEGSDVAVEKKVKVEGRVPLCWELLQPVMRILGHCLLGPNNNKEVELFEKANEACRSLFSRSMHDVNPKAILPMRSLMRLSKTVMPNNNNNLDPTELPFSDVISL</sequence>
<dbReference type="PANTHER" id="PTHR31220:SF10">
    <property type="entry name" value="HYCCIN"/>
    <property type="match status" value="1"/>
</dbReference>
<dbReference type="GeneID" id="106763264"/>
<evidence type="ECO:0000256" key="7">
    <source>
        <dbReference type="SAM" id="MobiDB-lite"/>
    </source>
</evidence>
<feature type="region of interest" description="Disordered" evidence="7">
    <location>
        <begin position="282"/>
        <end position="305"/>
    </location>
</feature>
<keyword evidence="5" id="KW-0472">Membrane</keyword>
<evidence type="ECO:0000256" key="3">
    <source>
        <dbReference type="ARBA" id="ARBA00022475"/>
    </source>
</evidence>
<feature type="compositionally biased region" description="Polar residues" evidence="7">
    <location>
        <begin position="29"/>
        <end position="46"/>
    </location>
</feature>
<dbReference type="InterPro" id="IPR018619">
    <property type="entry name" value="Hyccin"/>
</dbReference>
<organism evidence="8 9">
    <name type="scientific">Vigna radiata var. radiata</name>
    <name type="common">Mung bean</name>
    <name type="synonym">Phaseolus aureus</name>
    <dbReference type="NCBI Taxonomy" id="3916"/>
    <lineage>
        <taxon>Eukaryota</taxon>
        <taxon>Viridiplantae</taxon>
        <taxon>Streptophyta</taxon>
        <taxon>Embryophyta</taxon>
        <taxon>Tracheophyta</taxon>
        <taxon>Spermatophyta</taxon>
        <taxon>Magnoliopsida</taxon>
        <taxon>eudicotyledons</taxon>
        <taxon>Gunneridae</taxon>
        <taxon>Pentapetalae</taxon>
        <taxon>rosids</taxon>
        <taxon>fabids</taxon>
        <taxon>Fabales</taxon>
        <taxon>Fabaceae</taxon>
        <taxon>Papilionoideae</taxon>
        <taxon>50 kb inversion clade</taxon>
        <taxon>NPAAA clade</taxon>
        <taxon>indigoferoid/millettioid clade</taxon>
        <taxon>Phaseoleae</taxon>
        <taxon>Vigna</taxon>
    </lineage>
</organism>
<comment type="similarity">
    <text evidence="6">Belongs to the Hyccin family.</text>
</comment>
<evidence type="ECO:0000313" key="9">
    <source>
        <dbReference type="RefSeq" id="XP_014502955.2"/>
    </source>
</evidence>
<dbReference type="PANTHER" id="PTHR31220">
    <property type="entry name" value="HYCCIN RELATED"/>
    <property type="match status" value="1"/>
</dbReference>
<dbReference type="KEGG" id="vra:106763264"/>
<feature type="compositionally biased region" description="Basic and acidic residues" evidence="7">
    <location>
        <begin position="282"/>
        <end position="299"/>
    </location>
</feature>
<dbReference type="Proteomes" id="UP000087766">
    <property type="component" value="Chromosome 6"/>
</dbReference>